<dbReference type="InterPro" id="IPR006047">
    <property type="entry name" value="GH13_cat_dom"/>
</dbReference>
<accession>A0A4Y9ZFC9</accession>
<proteinExistence type="inferred from homology"/>
<sequence>MRLPSFLSLFVLAAGICASPLQRRVQDAPSASDKSVIIQMFQWTWDSIAAECTNFIGPVVRGYAYVQASPAQEHVTGDQWWTDYQPVTYTLTSKRGDRAQYQNMINTCHNAGVLVIADTIWNHMAGSDSGTGVAGDTFTHYNYPGIYSSNDFHYCGSAGNDIHNYDNRTEVQECELDNLADLTSETEYVRSRLAEYGNDLLSLGYSKAYSDDFWAGIAATDLADITSRLSKIPYITQEVEWGAGQPIQPSEYVGIGNVQEFRYTWALQDGFLSTGISSLQNLDNQGWISGTDANVFVADHDTERDNSSLNANSPANTYMLAHIFSLAYPYGRPTVLSSYTGYWNTDLGSPNNDAGTCSGSSGTDGWLCQHRWTPIAGMVGFRNTVGTAALTNWVAPNSQQIAFGRGSAGFVAINNEDSQWSATFKTSLPAGSYCDVITGASSSGTCTGNTITVASDGSFTTTMPARWAVAIHTGSVGSASSSPSSSTVALLLSEDATTTFGEIPLSAARYPLWQATVNVPANTNFEYKFIRKESSGSVVWESDPNRSATTPGLATLSVSTTWR</sequence>
<gene>
    <name evidence="15" type="ORF">EVG20_g879</name>
</gene>
<dbReference type="CDD" id="cd11317">
    <property type="entry name" value="AmyAc_bac_euk_AmyA"/>
    <property type="match status" value="1"/>
</dbReference>
<comment type="cofactor">
    <cofactor evidence="2">
        <name>Ca(2+)</name>
        <dbReference type="ChEBI" id="CHEBI:29108"/>
    </cofactor>
</comment>
<dbReference type="AlphaFoldDB" id="A0A4Y9ZFC9"/>
<keyword evidence="5" id="KW-0479">Metal-binding</keyword>
<dbReference type="GO" id="GO:0004556">
    <property type="term" value="F:alpha-amylase activity"/>
    <property type="evidence" value="ECO:0007669"/>
    <property type="project" value="UniProtKB-EC"/>
</dbReference>
<evidence type="ECO:0000313" key="15">
    <source>
        <dbReference type="EMBL" id="TFY72139.1"/>
    </source>
</evidence>
<dbReference type="InterPro" id="IPR013783">
    <property type="entry name" value="Ig-like_fold"/>
</dbReference>
<dbReference type="OrthoDB" id="550577at2759"/>
<feature type="signal peptide" evidence="13">
    <location>
        <begin position="1"/>
        <end position="18"/>
    </location>
</feature>
<evidence type="ECO:0000256" key="12">
    <source>
        <dbReference type="SAM" id="MobiDB-lite"/>
    </source>
</evidence>
<dbReference type="InterPro" id="IPR013780">
    <property type="entry name" value="Glyco_hydro_b"/>
</dbReference>
<evidence type="ECO:0000256" key="13">
    <source>
        <dbReference type="SAM" id="SignalP"/>
    </source>
</evidence>
<reference evidence="15 16" key="1">
    <citation type="submission" date="2019-02" db="EMBL/GenBank/DDBJ databases">
        <title>Genome sequencing of the rare red list fungi Dentipellis fragilis.</title>
        <authorList>
            <person name="Buettner E."/>
            <person name="Kellner H."/>
        </authorList>
    </citation>
    <scope>NUCLEOTIDE SEQUENCE [LARGE SCALE GENOMIC DNA]</scope>
    <source>
        <strain evidence="15 16">DSM 105465</strain>
    </source>
</reference>
<dbReference type="InterPro" id="IPR031319">
    <property type="entry name" value="A-amylase_C"/>
</dbReference>
<keyword evidence="8" id="KW-0119">Carbohydrate metabolism</keyword>
<dbReference type="PROSITE" id="PS51166">
    <property type="entry name" value="CBM20"/>
    <property type="match status" value="1"/>
</dbReference>
<dbReference type="STRING" id="205917.A0A4Y9ZFC9"/>
<protein>
    <recommendedName>
        <fullName evidence="4">alpha-amylase</fullName>
        <ecNumber evidence="4">3.2.1.1</ecNumber>
    </recommendedName>
</protein>
<evidence type="ECO:0000256" key="7">
    <source>
        <dbReference type="ARBA" id="ARBA00022837"/>
    </source>
</evidence>
<dbReference type="GO" id="GO:0046872">
    <property type="term" value="F:metal ion binding"/>
    <property type="evidence" value="ECO:0007669"/>
    <property type="project" value="UniProtKB-KW"/>
</dbReference>
<feature type="chain" id="PRO_5021212385" description="alpha-amylase" evidence="13">
    <location>
        <begin position="19"/>
        <end position="563"/>
    </location>
</feature>
<feature type="domain" description="CBM20" evidence="14">
    <location>
        <begin position="451"/>
        <end position="563"/>
    </location>
</feature>
<evidence type="ECO:0000256" key="3">
    <source>
        <dbReference type="ARBA" id="ARBA00008061"/>
    </source>
</evidence>
<keyword evidence="13" id="KW-0732">Signal</keyword>
<feature type="region of interest" description="Disordered" evidence="12">
    <location>
        <begin position="540"/>
        <end position="563"/>
    </location>
</feature>
<dbReference type="SMART" id="SM01065">
    <property type="entry name" value="CBM_2"/>
    <property type="match status" value="1"/>
</dbReference>
<keyword evidence="7" id="KW-0106">Calcium</keyword>
<dbReference type="InterPro" id="IPR006048">
    <property type="entry name" value="A-amylase/branching_C"/>
</dbReference>
<dbReference type="SUPFAM" id="SSF51011">
    <property type="entry name" value="Glycosyl hydrolase domain"/>
    <property type="match status" value="1"/>
</dbReference>
<evidence type="ECO:0000256" key="9">
    <source>
        <dbReference type="ARBA" id="ARBA00023295"/>
    </source>
</evidence>
<dbReference type="Pfam" id="PF00686">
    <property type="entry name" value="CBM_20"/>
    <property type="match status" value="1"/>
</dbReference>
<dbReference type="InterPro" id="IPR013784">
    <property type="entry name" value="Carb-bd-like_fold"/>
</dbReference>
<dbReference type="SMART" id="SM00632">
    <property type="entry name" value="Aamy_C"/>
    <property type="match status" value="1"/>
</dbReference>
<dbReference type="InterPro" id="IPR006046">
    <property type="entry name" value="Alpha_amylase"/>
</dbReference>
<feature type="compositionally biased region" description="Polar residues" evidence="12">
    <location>
        <begin position="545"/>
        <end position="563"/>
    </location>
</feature>
<dbReference type="Gene3D" id="2.60.40.10">
    <property type="entry name" value="Immunoglobulins"/>
    <property type="match status" value="1"/>
</dbReference>
<dbReference type="SUPFAM" id="SSF49452">
    <property type="entry name" value="Starch-binding domain-like"/>
    <property type="match status" value="1"/>
</dbReference>
<dbReference type="Gene3D" id="2.60.40.1180">
    <property type="entry name" value="Golgi alpha-mannosidase II"/>
    <property type="match status" value="1"/>
</dbReference>
<dbReference type="Pfam" id="PF02806">
    <property type="entry name" value="Alpha-amylase_C"/>
    <property type="match status" value="1"/>
</dbReference>
<dbReference type="Proteomes" id="UP000298327">
    <property type="component" value="Unassembled WGS sequence"/>
</dbReference>
<dbReference type="InterPro" id="IPR002044">
    <property type="entry name" value="CBM20"/>
</dbReference>
<evidence type="ECO:0000259" key="14">
    <source>
        <dbReference type="PROSITE" id="PS51166"/>
    </source>
</evidence>
<dbReference type="GO" id="GO:0000272">
    <property type="term" value="P:polysaccharide catabolic process"/>
    <property type="evidence" value="ECO:0007669"/>
    <property type="project" value="UniProtKB-KW"/>
</dbReference>
<dbReference type="InterPro" id="IPR017853">
    <property type="entry name" value="GH"/>
</dbReference>
<dbReference type="Gene3D" id="3.20.20.80">
    <property type="entry name" value="Glycosidases"/>
    <property type="match status" value="1"/>
</dbReference>
<dbReference type="SMART" id="SM00642">
    <property type="entry name" value="Aamy"/>
    <property type="match status" value="1"/>
</dbReference>
<keyword evidence="9" id="KW-0326">Glycosidase</keyword>
<keyword evidence="16" id="KW-1185">Reference proteome</keyword>
<evidence type="ECO:0000256" key="10">
    <source>
        <dbReference type="ARBA" id="ARBA00023326"/>
    </source>
</evidence>
<evidence type="ECO:0000256" key="11">
    <source>
        <dbReference type="RuleBase" id="RU003615"/>
    </source>
</evidence>
<dbReference type="SUPFAM" id="SSF51445">
    <property type="entry name" value="(Trans)glycosidases"/>
    <property type="match status" value="1"/>
</dbReference>
<evidence type="ECO:0000256" key="8">
    <source>
        <dbReference type="ARBA" id="ARBA00023277"/>
    </source>
</evidence>
<comment type="caution">
    <text evidence="15">The sequence shown here is derived from an EMBL/GenBank/DDBJ whole genome shotgun (WGS) entry which is preliminary data.</text>
</comment>
<name>A0A4Y9ZFC9_9AGAM</name>
<keyword evidence="6" id="KW-0378">Hydrolase</keyword>
<dbReference type="GO" id="GO:2001070">
    <property type="term" value="F:starch binding"/>
    <property type="evidence" value="ECO:0007669"/>
    <property type="project" value="InterPro"/>
</dbReference>
<evidence type="ECO:0000313" key="16">
    <source>
        <dbReference type="Proteomes" id="UP000298327"/>
    </source>
</evidence>
<dbReference type="EMBL" id="SEOQ01000024">
    <property type="protein sequence ID" value="TFY72139.1"/>
    <property type="molecule type" value="Genomic_DNA"/>
</dbReference>
<evidence type="ECO:0000256" key="2">
    <source>
        <dbReference type="ARBA" id="ARBA00001913"/>
    </source>
</evidence>
<dbReference type="EC" id="3.2.1.1" evidence="4"/>
<keyword evidence="10" id="KW-0624">Polysaccharide degradation</keyword>
<comment type="catalytic activity">
    <reaction evidence="1">
        <text>Endohydrolysis of (1-&gt;4)-alpha-D-glucosidic linkages in polysaccharides containing three or more (1-&gt;4)-alpha-linked D-glucose units.</text>
        <dbReference type="EC" id="3.2.1.1"/>
    </reaction>
</comment>
<dbReference type="PANTHER" id="PTHR43447">
    <property type="entry name" value="ALPHA-AMYLASE"/>
    <property type="match status" value="1"/>
</dbReference>
<evidence type="ECO:0000256" key="6">
    <source>
        <dbReference type="ARBA" id="ARBA00022801"/>
    </source>
</evidence>
<evidence type="ECO:0000256" key="5">
    <source>
        <dbReference type="ARBA" id="ARBA00022723"/>
    </source>
</evidence>
<dbReference type="PRINTS" id="PR00110">
    <property type="entry name" value="ALPHAAMYLASE"/>
</dbReference>
<evidence type="ECO:0000256" key="4">
    <source>
        <dbReference type="ARBA" id="ARBA00012595"/>
    </source>
</evidence>
<evidence type="ECO:0000256" key="1">
    <source>
        <dbReference type="ARBA" id="ARBA00000548"/>
    </source>
</evidence>
<organism evidence="15 16">
    <name type="scientific">Dentipellis fragilis</name>
    <dbReference type="NCBI Taxonomy" id="205917"/>
    <lineage>
        <taxon>Eukaryota</taxon>
        <taxon>Fungi</taxon>
        <taxon>Dikarya</taxon>
        <taxon>Basidiomycota</taxon>
        <taxon>Agaricomycotina</taxon>
        <taxon>Agaricomycetes</taxon>
        <taxon>Russulales</taxon>
        <taxon>Hericiaceae</taxon>
        <taxon>Dentipellis</taxon>
    </lineage>
</organism>
<comment type="similarity">
    <text evidence="3 11">Belongs to the glycosyl hydrolase 13 family.</text>
</comment>